<gene>
    <name evidence="3" type="ORF">CWC05_15375</name>
</gene>
<dbReference type="EMBL" id="PNCG01000016">
    <property type="protein sequence ID" value="TMP85982.1"/>
    <property type="molecule type" value="Genomic_DNA"/>
</dbReference>
<protein>
    <recommendedName>
        <fullName evidence="2">DUF6436 domain-containing protein</fullName>
    </recommendedName>
</protein>
<dbReference type="InterPro" id="IPR045494">
    <property type="entry name" value="DUF6436"/>
</dbReference>
<feature type="domain" description="DUF6436" evidence="2">
    <location>
        <begin position="60"/>
        <end position="171"/>
    </location>
</feature>
<reference evidence="3 4" key="1">
    <citation type="submission" date="2017-12" db="EMBL/GenBank/DDBJ databases">
        <authorList>
            <person name="Paulsen S."/>
            <person name="Gram L.K."/>
        </authorList>
    </citation>
    <scope>NUCLEOTIDE SEQUENCE [LARGE SCALE GENOMIC DNA]</scope>
    <source>
        <strain evidence="3 4">S2897</strain>
    </source>
</reference>
<keyword evidence="1" id="KW-0472">Membrane</keyword>
<evidence type="ECO:0000313" key="4">
    <source>
        <dbReference type="Proteomes" id="UP000305874"/>
    </source>
</evidence>
<sequence>MSSANKQILKLVISGLWLLCSAVALWFVADKRATVFDPNNMLQQPQWQRSLLPVLADIDSEKHGTTLLLVGNEQCRCQRVAAPHQNKVIDDARRAGIKVRQVDASSLPTGLLPAVPAAIMLAQGSVLYAGPLSVGLGCAIEDGIIDTVISNYENGFHSSMLVSKVSGCYCRV</sequence>
<organism evidence="3 4">
    <name type="scientific">Pseudoalteromonas ruthenica</name>
    <dbReference type="NCBI Taxonomy" id="151081"/>
    <lineage>
        <taxon>Bacteria</taxon>
        <taxon>Pseudomonadati</taxon>
        <taxon>Pseudomonadota</taxon>
        <taxon>Gammaproteobacteria</taxon>
        <taxon>Alteromonadales</taxon>
        <taxon>Pseudoalteromonadaceae</taxon>
        <taxon>Pseudoalteromonas</taxon>
    </lineage>
</organism>
<proteinExistence type="predicted"/>
<name>A0A5S3Z170_9GAMM</name>
<reference evidence="4" key="2">
    <citation type="submission" date="2019-06" db="EMBL/GenBank/DDBJ databases">
        <title>Co-occurence of chitin degradation, pigmentation and bioactivity in marine Pseudoalteromonas.</title>
        <authorList>
            <person name="Sonnenschein E.C."/>
            <person name="Bech P.K."/>
        </authorList>
    </citation>
    <scope>NUCLEOTIDE SEQUENCE [LARGE SCALE GENOMIC DNA]</scope>
    <source>
        <strain evidence="4">S2897</strain>
    </source>
</reference>
<evidence type="ECO:0000313" key="3">
    <source>
        <dbReference type="EMBL" id="TMP85982.1"/>
    </source>
</evidence>
<dbReference type="Pfam" id="PF20029">
    <property type="entry name" value="DUF6436"/>
    <property type="match status" value="1"/>
</dbReference>
<keyword evidence="1" id="KW-1133">Transmembrane helix</keyword>
<evidence type="ECO:0000256" key="1">
    <source>
        <dbReference type="SAM" id="Phobius"/>
    </source>
</evidence>
<keyword evidence="1" id="KW-0812">Transmembrane</keyword>
<comment type="caution">
    <text evidence="3">The sequence shown here is derived from an EMBL/GenBank/DDBJ whole genome shotgun (WGS) entry which is preliminary data.</text>
</comment>
<dbReference type="AlphaFoldDB" id="A0A5S3Z170"/>
<feature type="transmembrane region" description="Helical" evidence="1">
    <location>
        <begin position="12"/>
        <end position="29"/>
    </location>
</feature>
<evidence type="ECO:0000259" key="2">
    <source>
        <dbReference type="Pfam" id="PF20029"/>
    </source>
</evidence>
<dbReference type="Proteomes" id="UP000305874">
    <property type="component" value="Unassembled WGS sequence"/>
</dbReference>
<accession>A0A5S3Z170</accession>